<proteinExistence type="predicted"/>
<evidence type="ECO:0000313" key="3">
    <source>
        <dbReference type="Proteomes" id="UP000197679"/>
    </source>
</evidence>
<dbReference type="KEGG" id="marh:Mia14_0665"/>
<dbReference type="OrthoDB" id="386898at2157"/>
<dbReference type="Proteomes" id="UP000197679">
    <property type="component" value="Chromosome"/>
</dbReference>
<dbReference type="AlphaFoldDB" id="A0A218NNB7"/>
<gene>
    <name evidence="2" type="ORF">Mia14_0665</name>
</gene>
<protein>
    <submittedName>
        <fullName evidence="2">Uncharacterized protein</fullName>
    </submittedName>
</protein>
<feature type="transmembrane region" description="Helical" evidence="1">
    <location>
        <begin position="12"/>
        <end position="37"/>
    </location>
</feature>
<dbReference type="EMBL" id="CP019964">
    <property type="protein sequence ID" value="ASI13968.1"/>
    <property type="molecule type" value="Genomic_DNA"/>
</dbReference>
<sequence length="204" mass="20869">MTKNFKAQSAMEYLMTYGWAILIIAIVLAALYILGVFNGSAFIGTTCTATSGALCTSPIASPSTFSVTLGQVSTTDWAATTFAFVPTGSVMPATTSMTSYPANSVLGVPSGTVNDIIPYAGGTSGDVPGASSMTSGFTTTVTFDAATDCLTSQDNNAISKCSSIPSAVGSTTSGEIWAIYTLPTTNDSSPFYAQELGKATMKIS</sequence>
<accession>A0A218NNB7</accession>
<dbReference type="RefSeq" id="WP_088820232.1">
    <property type="nucleotide sequence ID" value="NZ_CP019964.1"/>
</dbReference>
<name>A0A218NNB7_9ARCH</name>
<keyword evidence="1" id="KW-1133">Transmembrane helix</keyword>
<keyword evidence="3" id="KW-1185">Reference proteome</keyword>
<evidence type="ECO:0000256" key="1">
    <source>
        <dbReference type="SAM" id="Phobius"/>
    </source>
</evidence>
<reference evidence="2 3" key="1">
    <citation type="journal article" date="2017" name="Nat. Commun.">
        <title>'ARMAN' archaea depend on association with euryarchaeal host in culture and in situ.</title>
        <authorList>
            <person name="Golyshina O."/>
            <person name="Toshchakov S."/>
            <person name="Makarova K."/>
            <person name="Gavrilov S."/>
            <person name="Korzhenkov A."/>
            <person name="La Cono V."/>
            <person name="Arcadi E."/>
            <person name="Nechitaylo T."/>
            <person name="Ferrer M."/>
            <person name="Kublanov I."/>
            <person name="Wolf Y."/>
            <person name="Yakimov M."/>
            <person name="Golyshin P."/>
            <person name="Slesarev A."/>
            <person name="Kozyavkin S."/>
        </authorList>
    </citation>
    <scope>NUCLEOTIDE SEQUENCE [LARGE SCALE GENOMIC DNA]</scope>
    <source>
        <strain evidence="2 3">Mia14</strain>
    </source>
</reference>
<dbReference type="GeneID" id="33314218"/>
<keyword evidence="1" id="KW-0812">Transmembrane</keyword>
<organism evidence="2 3">
    <name type="scientific">Candidatus Mancarchaeum acidiphilum</name>
    <dbReference type="NCBI Taxonomy" id="1920749"/>
    <lineage>
        <taxon>Archaea</taxon>
        <taxon>Candidatus Micrarchaeota</taxon>
        <taxon>Candidatus Mancarchaeum</taxon>
    </lineage>
</organism>
<evidence type="ECO:0000313" key="2">
    <source>
        <dbReference type="EMBL" id="ASI13968.1"/>
    </source>
</evidence>
<keyword evidence="1" id="KW-0472">Membrane</keyword>